<proteinExistence type="inferred from homology"/>
<dbReference type="InterPro" id="IPR005749">
    <property type="entry name" value="Ribosomal_uL15_bac-type"/>
</dbReference>
<protein>
    <recommendedName>
        <fullName evidence="4">Large ribosomal subunit protein uL15</fullName>
    </recommendedName>
</protein>
<feature type="compositionally biased region" description="Basic residues" evidence="6">
    <location>
        <begin position="1"/>
        <end position="18"/>
    </location>
</feature>
<dbReference type="InterPro" id="IPR021131">
    <property type="entry name" value="Ribosomal_uL15/eL18"/>
</dbReference>
<keyword evidence="4" id="KW-0694">RNA-binding</keyword>
<reference evidence="9" key="1">
    <citation type="submission" date="2017-09" db="EMBL/GenBank/DDBJ databases">
        <title>Depth-based differentiation of microbial function through sediment-hosted aquifers and enrichment of novel symbionts in the deep terrestrial subsurface.</title>
        <authorList>
            <person name="Probst A.J."/>
            <person name="Ladd B."/>
            <person name="Jarett J.K."/>
            <person name="Geller-Mcgrath D.E."/>
            <person name="Sieber C.M.K."/>
            <person name="Emerson J.B."/>
            <person name="Anantharaman K."/>
            <person name="Thomas B.C."/>
            <person name="Malmstrom R."/>
            <person name="Stieglmeier M."/>
            <person name="Klingl A."/>
            <person name="Woyke T."/>
            <person name="Ryan C.M."/>
            <person name="Banfield J.F."/>
        </authorList>
    </citation>
    <scope>NUCLEOTIDE SEQUENCE [LARGE SCALE GENOMIC DNA]</scope>
</reference>
<comment type="caution">
    <text evidence="8">The sequence shown here is derived from an EMBL/GenBank/DDBJ whole genome shotgun (WGS) entry which is preliminary data.</text>
</comment>
<dbReference type="PROSITE" id="PS00475">
    <property type="entry name" value="RIBOSOMAL_L15"/>
    <property type="match status" value="1"/>
</dbReference>
<evidence type="ECO:0000256" key="6">
    <source>
        <dbReference type="SAM" id="MobiDB-lite"/>
    </source>
</evidence>
<feature type="compositionally biased region" description="Gly residues" evidence="6">
    <location>
        <begin position="19"/>
        <end position="33"/>
    </location>
</feature>
<dbReference type="InterPro" id="IPR001196">
    <property type="entry name" value="Ribosomal_uL15_CS"/>
</dbReference>
<evidence type="ECO:0000256" key="5">
    <source>
        <dbReference type="RuleBase" id="RU003888"/>
    </source>
</evidence>
<dbReference type="PANTHER" id="PTHR12934">
    <property type="entry name" value="50S RIBOSOMAL PROTEIN L15"/>
    <property type="match status" value="1"/>
</dbReference>
<dbReference type="Gene3D" id="3.100.10.10">
    <property type="match status" value="1"/>
</dbReference>
<organism evidence="8 9">
    <name type="scientific">candidate division WWE3 bacterium CG06_land_8_20_14_3_00_42_16</name>
    <dbReference type="NCBI Taxonomy" id="1975083"/>
    <lineage>
        <taxon>Bacteria</taxon>
        <taxon>Katanobacteria</taxon>
    </lineage>
</organism>
<dbReference type="Pfam" id="PF00828">
    <property type="entry name" value="Ribosomal_L27A"/>
    <property type="match status" value="1"/>
</dbReference>
<comment type="subunit">
    <text evidence="4">Part of the 50S ribosomal subunit.</text>
</comment>
<dbReference type="Proteomes" id="UP000229916">
    <property type="component" value="Unassembled WGS sequence"/>
</dbReference>
<dbReference type="PANTHER" id="PTHR12934:SF11">
    <property type="entry name" value="LARGE RIBOSOMAL SUBUNIT PROTEIN UL15M"/>
    <property type="match status" value="1"/>
</dbReference>
<evidence type="ECO:0000313" key="8">
    <source>
        <dbReference type="EMBL" id="PIU68656.1"/>
    </source>
</evidence>
<accession>A0A2M7AMM9</accession>
<evidence type="ECO:0000256" key="1">
    <source>
        <dbReference type="ARBA" id="ARBA00007320"/>
    </source>
</evidence>
<dbReference type="GO" id="GO:0003735">
    <property type="term" value="F:structural constituent of ribosome"/>
    <property type="evidence" value="ECO:0007669"/>
    <property type="project" value="InterPro"/>
</dbReference>
<dbReference type="InterPro" id="IPR036227">
    <property type="entry name" value="Ribosomal_uL15/eL18_sf"/>
</dbReference>
<dbReference type="GO" id="GO:0019843">
    <property type="term" value="F:rRNA binding"/>
    <property type="evidence" value="ECO:0007669"/>
    <property type="project" value="UniProtKB-UniRule"/>
</dbReference>
<evidence type="ECO:0000256" key="3">
    <source>
        <dbReference type="ARBA" id="ARBA00023274"/>
    </source>
</evidence>
<feature type="domain" description="Large ribosomal subunit protein uL15/eL18" evidence="7">
    <location>
        <begin position="83"/>
        <end position="140"/>
    </location>
</feature>
<sequence length="143" mass="15586">MSLHKLPKITTKQKRRIGRGYGSGRGKTSGRGTKGQKARGKVKLGFEGGQLPFIRRLPYKKGFKHLGKKPLIFNVAHFNFMADGQEITLENLVSLGLVPENWKHGVKILGDGQLTKKIIIKGIPCSKGANIKIKAAGGEIKTA</sequence>
<gene>
    <name evidence="4 8" type="primary">rplO</name>
    <name evidence="8" type="ORF">COS81_03190</name>
</gene>
<dbReference type="NCBIfam" id="TIGR01071">
    <property type="entry name" value="rplO_bact"/>
    <property type="match status" value="1"/>
</dbReference>
<dbReference type="HAMAP" id="MF_01341">
    <property type="entry name" value="Ribosomal_uL15"/>
    <property type="match status" value="1"/>
</dbReference>
<keyword evidence="3 4" id="KW-0687">Ribonucleoprotein</keyword>
<dbReference type="GO" id="GO:0022625">
    <property type="term" value="C:cytosolic large ribosomal subunit"/>
    <property type="evidence" value="ECO:0007669"/>
    <property type="project" value="TreeGrafter"/>
</dbReference>
<name>A0A2M7AMM9_UNCKA</name>
<comment type="similarity">
    <text evidence="1 4 5">Belongs to the universal ribosomal protein uL15 family.</text>
</comment>
<keyword evidence="4" id="KW-0699">rRNA-binding</keyword>
<keyword evidence="2 4" id="KW-0689">Ribosomal protein</keyword>
<dbReference type="SUPFAM" id="SSF52080">
    <property type="entry name" value="Ribosomal proteins L15p and L18e"/>
    <property type="match status" value="1"/>
</dbReference>
<evidence type="ECO:0000259" key="7">
    <source>
        <dbReference type="Pfam" id="PF00828"/>
    </source>
</evidence>
<feature type="region of interest" description="Disordered" evidence="6">
    <location>
        <begin position="1"/>
        <end position="39"/>
    </location>
</feature>
<dbReference type="EMBL" id="PEWD01000064">
    <property type="protein sequence ID" value="PIU68656.1"/>
    <property type="molecule type" value="Genomic_DNA"/>
</dbReference>
<evidence type="ECO:0000256" key="2">
    <source>
        <dbReference type="ARBA" id="ARBA00022980"/>
    </source>
</evidence>
<evidence type="ECO:0000313" key="9">
    <source>
        <dbReference type="Proteomes" id="UP000229916"/>
    </source>
</evidence>
<evidence type="ECO:0000256" key="4">
    <source>
        <dbReference type="HAMAP-Rule" id="MF_01341"/>
    </source>
</evidence>
<dbReference type="InterPro" id="IPR030878">
    <property type="entry name" value="Ribosomal_uL15"/>
</dbReference>
<dbReference type="AlphaFoldDB" id="A0A2M7AMM9"/>
<dbReference type="GO" id="GO:0006412">
    <property type="term" value="P:translation"/>
    <property type="evidence" value="ECO:0007669"/>
    <property type="project" value="UniProtKB-UniRule"/>
</dbReference>
<comment type="function">
    <text evidence="4">Binds to the 23S rRNA.</text>
</comment>